<organism evidence="1 2">
    <name type="scientific">Scophthalmus maximus</name>
    <name type="common">Turbot</name>
    <name type="synonym">Psetta maxima</name>
    <dbReference type="NCBI Taxonomy" id="52904"/>
    <lineage>
        <taxon>Eukaryota</taxon>
        <taxon>Metazoa</taxon>
        <taxon>Chordata</taxon>
        <taxon>Craniata</taxon>
        <taxon>Vertebrata</taxon>
        <taxon>Euteleostomi</taxon>
        <taxon>Actinopterygii</taxon>
        <taxon>Neopterygii</taxon>
        <taxon>Teleostei</taxon>
        <taxon>Neoteleostei</taxon>
        <taxon>Acanthomorphata</taxon>
        <taxon>Carangaria</taxon>
        <taxon>Pleuronectiformes</taxon>
        <taxon>Pleuronectoidei</taxon>
        <taxon>Scophthalmidae</taxon>
        <taxon>Scophthalmus</taxon>
    </lineage>
</organism>
<evidence type="ECO:0000313" key="2">
    <source>
        <dbReference type="Proteomes" id="UP000438429"/>
    </source>
</evidence>
<sequence>MQAVSAEKGLKETLGVENEKKIKRQKWMFTQARVSEEREPLSCANRNGAAVSPAANESSVFPTRSANGRAALQTLSQRYVSGQVMSQFVQENKDGSSSVK</sequence>
<dbReference type="AlphaFoldDB" id="A0A6A4TLY1"/>
<accession>A0A6A4TLY1</accession>
<comment type="caution">
    <text evidence="1">The sequence shown here is derived from an EMBL/GenBank/DDBJ whole genome shotgun (WGS) entry which is preliminary data.</text>
</comment>
<reference evidence="1 2" key="1">
    <citation type="submission" date="2019-06" db="EMBL/GenBank/DDBJ databases">
        <title>Draft genomes of female and male turbot (Scophthalmus maximus).</title>
        <authorList>
            <person name="Xu H."/>
            <person name="Xu X.-W."/>
            <person name="Shao C."/>
            <person name="Chen S."/>
        </authorList>
    </citation>
    <scope>NUCLEOTIDE SEQUENCE [LARGE SCALE GENOMIC DNA]</scope>
    <source>
        <strain evidence="1">Ysfricsl-2016a</strain>
        <tissue evidence="1">Blood</tissue>
    </source>
</reference>
<gene>
    <name evidence="1" type="ORF">F2P81_002989</name>
</gene>
<proteinExistence type="predicted"/>
<dbReference type="EMBL" id="VEVO01000003">
    <property type="protein sequence ID" value="KAF0043831.1"/>
    <property type="molecule type" value="Genomic_DNA"/>
</dbReference>
<dbReference type="Proteomes" id="UP000438429">
    <property type="component" value="Unassembled WGS sequence"/>
</dbReference>
<protein>
    <submittedName>
        <fullName evidence="1">Uncharacterized protein</fullName>
    </submittedName>
</protein>
<evidence type="ECO:0000313" key="1">
    <source>
        <dbReference type="EMBL" id="KAF0043831.1"/>
    </source>
</evidence>
<name>A0A6A4TLY1_SCOMX</name>